<protein>
    <recommendedName>
        <fullName evidence="1">KIB1-4 beta-propeller domain-containing protein</fullName>
    </recommendedName>
</protein>
<proteinExistence type="predicted"/>
<evidence type="ECO:0000313" key="2">
    <source>
        <dbReference type="EMBL" id="CAE5962659.1"/>
    </source>
</evidence>
<evidence type="ECO:0000259" key="1">
    <source>
        <dbReference type="Pfam" id="PF03478"/>
    </source>
</evidence>
<keyword evidence="4" id="KW-1185">Reference proteome</keyword>
<dbReference type="Proteomes" id="UP000682877">
    <property type="component" value="Chromosome 2"/>
</dbReference>
<accession>A0A8S1ZN94</accession>
<reference evidence="2" key="1">
    <citation type="submission" date="2021-01" db="EMBL/GenBank/DDBJ databases">
        <authorList>
            <person name="Bezrukov I."/>
        </authorList>
    </citation>
    <scope>NUCLEOTIDE SEQUENCE</scope>
</reference>
<dbReference type="EMBL" id="LR999452">
    <property type="protein sequence ID" value="CAE5962659.1"/>
    <property type="molecule type" value="Genomic_DNA"/>
</dbReference>
<feature type="domain" description="KIB1-4 beta-propeller" evidence="1">
    <location>
        <begin position="82"/>
        <end position="163"/>
    </location>
</feature>
<organism evidence="2 4">
    <name type="scientific">Arabidopsis arenosa</name>
    <name type="common">Sand rock-cress</name>
    <name type="synonym">Cardaminopsis arenosa</name>
    <dbReference type="NCBI Taxonomy" id="38785"/>
    <lineage>
        <taxon>Eukaryota</taxon>
        <taxon>Viridiplantae</taxon>
        <taxon>Streptophyta</taxon>
        <taxon>Embryophyta</taxon>
        <taxon>Tracheophyta</taxon>
        <taxon>Spermatophyta</taxon>
        <taxon>Magnoliopsida</taxon>
        <taxon>eudicotyledons</taxon>
        <taxon>Gunneridae</taxon>
        <taxon>Pentapetalae</taxon>
        <taxon>rosids</taxon>
        <taxon>malvids</taxon>
        <taxon>Brassicales</taxon>
        <taxon>Brassicaceae</taxon>
        <taxon>Camelineae</taxon>
        <taxon>Arabidopsis</taxon>
    </lineage>
</organism>
<evidence type="ECO:0000313" key="3">
    <source>
        <dbReference type="EMBL" id="CAE5962663.1"/>
    </source>
</evidence>
<dbReference type="Pfam" id="PF03478">
    <property type="entry name" value="Beta-prop_KIB1-4"/>
    <property type="match status" value="1"/>
</dbReference>
<dbReference type="EMBL" id="LR999452">
    <property type="protein sequence ID" value="CAE5962663.1"/>
    <property type="molecule type" value="Genomic_DNA"/>
</dbReference>
<sequence length="312" mass="35284">MADNMEKFGDVMPKIVDPMKFNVVEAHELRLMNTEWSKVVPTLEDGGYRGDEPWLLYHGRGASRAHLYDPLRDRRYGCDDSNFQGARVLGSNLGWVVAVASVSVNPRSEHNLFLYNPFSTMRYDLPVLNAVFPLPSCVVRYGVITSDPLQNGAFVCVVTDCSAIVGSMARPLHLHYLLKTNGVWETAWKMASVPLVDDDDAPDFYDYKFVQHISPSENTVCIRLRDNRSYEFNLVNPRWKVSQTPVPDGVDLNRFDDLTIGELKVRLDLPANIGTRVEIIGTKTDRVRVKNKFASDDASTSEVDGVWLEVRR</sequence>
<gene>
    <name evidence="2" type="ORF">AARE701A_LOCUS4333</name>
    <name evidence="3" type="ORF">AARE701A_LOCUS4336</name>
</gene>
<dbReference type="AlphaFoldDB" id="A0A8S1ZN94"/>
<dbReference type="InterPro" id="IPR005174">
    <property type="entry name" value="KIB1-4_b-propeller"/>
</dbReference>
<evidence type="ECO:0000313" key="4">
    <source>
        <dbReference type="Proteomes" id="UP000682877"/>
    </source>
</evidence>
<name>A0A8S1ZN94_ARAAE</name>